<keyword evidence="2" id="KW-1185">Reference proteome</keyword>
<dbReference type="Proteomes" id="UP000886595">
    <property type="component" value="Unassembled WGS sequence"/>
</dbReference>
<gene>
    <name evidence="1" type="ORF">Bca52824_094524</name>
</gene>
<name>A0A8X7TIW0_BRACI</name>
<reference evidence="1 2" key="1">
    <citation type="submission" date="2020-02" db="EMBL/GenBank/DDBJ databases">
        <authorList>
            <person name="Ma Q."/>
            <person name="Huang Y."/>
            <person name="Song X."/>
            <person name="Pei D."/>
        </authorList>
    </citation>
    <scope>NUCLEOTIDE SEQUENCE [LARGE SCALE GENOMIC DNA]</scope>
    <source>
        <strain evidence="1">Sxm20200214</strain>
        <tissue evidence="1">Leaf</tissue>
    </source>
</reference>
<organism evidence="1 2">
    <name type="scientific">Brassica carinata</name>
    <name type="common">Ethiopian mustard</name>
    <name type="synonym">Abyssinian cabbage</name>
    <dbReference type="NCBI Taxonomy" id="52824"/>
    <lineage>
        <taxon>Eukaryota</taxon>
        <taxon>Viridiplantae</taxon>
        <taxon>Streptophyta</taxon>
        <taxon>Embryophyta</taxon>
        <taxon>Tracheophyta</taxon>
        <taxon>Spermatophyta</taxon>
        <taxon>Magnoliopsida</taxon>
        <taxon>eudicotyledons</taxon>
        <taxon>Gunneridae</taxon>
        <taxon>Pentapetalae</taxon>
        <taxon>rosids</taxon>
        <taxon>malvids</taxon>
        <taxon>Brassicales</taxon>
        <taxon>Brassicaceae</taxon>
        <taxon>Brassiceae</taxon>
        <taxon>Brassica</taxon>
    </lineage>
</organism>
<dbReference type="AlphaFoldDB" id="A0A8X7TIW0"/>
<dbReference type="EMBL" id="JAAMPC010000169">
    <property type="protein sequence ID" value="KAG2243630.1"/>
    <property type="molecule type" value="Genomic_DNA"/>
</dbReference>
<accession>A0A8X7TIW0</accession>
<sequence length="69" mass="7766">MNLISELRPYKAQCGSNIGGRYKFHGTVKKDEVGQFAKVLQQGSTIEATLSELWKLQSKLRLMKVIGLK</sequence>
<evidence type="ECO:0000313" key="1">
    <source>
        <dbReference type="EMBL" id="KAG2243630.1"/>
    </source>
</evidence>
<proteinExistence type="predicted"/>
<protein>
    <submittedName>
        <fullName evidence="1">Uncharacterized protein</fullName>
    </submittedName>
</protein>
<evidence type="ECO:0000313" key="2">
    <source>
        <dbReference type="Proteomes" id="UP000886595"/>
    </source>
</evidence>
<comment type="caution">
    <text evidence="1">The sequence shown here is derived from an EMBL/GenBank/DDBJ whole genome shotgun (WGS) entry which is preliminary data.</text>
</comment>